<evidence type="ECO:0000256" key="2">
    <source>
        <dbReference type="SAM" id="SignalP"/>
    </source>
</evidence>
<dbReference type="Gene3D" id="2.130.10.10">
    <property type="entry name" value="YVTN repeat-like/Quinoprotein amine dehydrogenase"/>
    <property type="match status" value="1"/>
</dbReference>
<gene>
    <name evidence="3" type="ORF">ETAA1_55810</name>
</gene>
<feature type="signal peptide" evidence="2">
    <location>
        <begin position="1"/>
        <end position="22"/>
    </location>
</feature>
<evidence type="ECO:0000313" key="3">
    <source>
        <dbReference type="EMBL" id="QDU23579.1"/>
    </source>
</evidence>
<reference evidence="3 4" key="1">
    <citation type="submission" date="2019-02" db="EMBL/GenBank/DDBJ databases">
        <title>Deep-cultivation of Planctomycetes and their phenomic and genomic characterization uncovers novel biology.</title>
        <authorList>
            <person name="Wiegand S."/>
            <person name="Jogler M."/>
            <person name="Boedeker C."/>
            <person name="Pinto D."/>
            <person name="Vollmers J."/>
            <person name="Rivas-Marin E."/>
            <person name="Kohn T."/>
            <person name="Peeters S.H."/>
            <person name="Heuer A."/>
            <person name="Rast P."/>
            <person name="Oberbeckmann S."/>
            <person name="Bunk B."/>
            <person name="Jeske O."/>
            <person name="Meyerdierks A."/>
            <person name="Storesund J.E."/>
            <person name="Kallscheuer N."/>
            <person name="Luecker S."/>
            <person name="Lage O.M."/>
            <person name="Pohl T."/>
            <person name="Merkel B.J."/>
            <person name="Hornburger P."/>
            <person name="Mueller R.-W."/>
            <person name="Bruemmer F."/>
            <person name="Labrenz M."/>
            <person name="Spormann A.M."/>
            <person name="Op den Camp H."/>
            <person name="Overmann J."/>
            <person name="Amann R."/>
            <person name="Jetten M.S.M."/>
            <person name="Mascher T."/>
            <person name="Medema M.H."/>
            <person name="Devos D.P."/>
            <person name="Kaster A.-K."/>
            <person name="Ovreas L."/>
            <person name="Rohde M."/>
            <person name="Galperin M.Y."/>
            <person name="Jogler C."/>
        </authorList>
    </citation>
    <scope>NUCLEOTIDE SEQUENCE [LARGE SCALE GENOMIC DNA]</scope>
    <source>
        <strain evidence="3 4">ETA_A1</strain>
    </source>
</reference>
<keyword evidence="4" id="KW-1185">Reference proteome</keyword>
<dbReference type="SMART" id="SM00320">
    <property type="entry name" value="WD40"/>
    <property type="match status" value="3"/>
</dbReference>
<organism evidence="3 4">
    <name type="scientific">Urbifossiella limnaea</name>
    <dbReference type="NCBI Taxonomy" id="2528023"/>
    <lineage>
        <taxon>Bacteria</taxon>
        <taxon>Pseudomonadati</taxon>
        <taxon>Planctomycetota</taxon>
        <taxon>Planctomycetia</taxon>
        <taxon>Gemmatales</taxon>
        <taxon>Gemmataceae</taxon>
        <taxon>Urbifossiella</taxon>
    </lineage>
</organism>
<sequence precursor="true">MYAKCIVLFTIVVVSTSQPVPATGQPPARPIKLWSRNLSVDENVKMQVQSLIFSREGNSVGVYSTYFAKFDTIYRDFAKLSLLNSTDGTMRANESIGMVRIAADDRRQVAFLANERLLFAVDGRMVIMNSSNGKIETSSKNDAKLYLSTWSITNGSVLMLLAQNGKAKLSLNKEINENMHARSPLREIGSASIAINTDRLEEGLSYLVSVSANGAYLAVGELSNTPGGSPLTLYRISTDSGVKVDILHRTSSTAPSCVRLSPAGDLLAIGAKDGGIKLLGTKVVDGKLLEYASFRRTNWTIADIAFSPNGKSMALCSTGDKDVWLVDIEKKISTDKIALTDIPTSLAFSPNGKTLAIGTFQGRVELWGINN</sequence>
<dbReference type="InterPro" id="IPR015943">
    <property type="entry name" value="WD40/YVTN_repeat-like_dom_sf"/>
</dbReference>
<dbReference type="PANTHER" id="PTHR19879">
    <property type="entry name" value="TRANSCRIPTION INITIATION FACTOR TFIID"/>
    <property type="match status" value="1"/>
</dbReference>
<evidence type="ECO:0000256" key="1">
    <source>
        <dbReference type="PROSITE-ProRule" id="PRU00221"/>
    </source>
</evidence>
<keyword evidence="2" id="KW-0732">Signal</keyword>
<dbReference type="PANTHER" id="PTHR19879:SF9">
    <property type="entry name" value="TRANSCRIPTION INITIATION FACTOR TFIID SUBUNIT 5"/>
    <property type="match status" value="1"/>
</dbReference>
<accession>A0A517Y1E3</accession>
<dbReference type="EMBL" id="CP036273">
    <property type="protein sequence ID" value="QDU23579.1"/>
    <property type="molecule type" value="Genomic_DNA"/>
</dbReference>
<dbReference type="AlphaFoldDB" id="A0A517Y1E3"/>
<dbReference type="KEGG" id="uli:ETAA1_55810"/>
<dbReference type="Pfam" id="PF00400">
    <property type="entry name" value="WD40"/>
    <property type="match status" value="1"/>
</dbReference>
<feature type="chain" id="PRO_5021889421" evidence="2">
    <location>
        <begin position="23"/>
        <end position="371"/>
    </location>
</feature>
<evidence type="ECO:0000313" key="4">
    <source>
        <dbReference type="Proteomes" id="UP000319576"/>
    </source>
</evidence>
<name>A0A517Y1E3_9BACT</name>
<feature type="repeat" description="WD" evidence="1">
    <location>
        <begin position="344"/>
        <end position="371"/>
    </location>
</feature>
<protein>
    <submittedName>
        <fullName evidence="3">WD domain, G-beta repeat</fullName>
    </submittedName>
</protein>
<dbReference type="Proteomes" id="UP000319576">
    <property type="component" value="Chromosome"/>
</dbReference>
<dbReference type="PROSITE" id="PS50082">
    <property type="entry name" value="WD_REPEATS_2"/>
    <property type="match status" value="1"/>
</dbReference>
<keyword evidence="1" id="KW-0853">WD repeat</keyword>
<dbReference type="OrthoDB" id="223117at2"/>
<dbReference type="InterPro" id="IPR001680">
    <property type="entry name" value="WD40_rpt"/>
</dbReference>
<dbReference type="SUPFAM" id="SSF82171">
    <property type="entry name" value="DPP6 N-terminal domain-like"/>
    <property type="match status" value="1"/>
</dbReference>
<proteinExistence type="predicted"/>